<dbReference type="Gene3D" id="1.10.287.130">
    <property type="match status" value="1"/>
</dbReference>
<dbReference type="SUPFAM" id="SSF47384">
    <property type="entry name" value="Homodimeric domain of signal transducing histidine kinase"/>
    <property type="match status" value="1"/>
</dbReference>
<dbReference type="PANTHER" id="PTHR43065:SF50">
    <property type="entry name" value="HISTIDINE KINASE"/>
    <property type="match status" value="1"/>
</dbReference>
<dbReference type="InterPro" id="IPR004358">
    <property type="entry name" value="Sig_transdc_His_kin-like_C"/>
</dbReference>
<protein>
    <recommendedName>
        <fullName evidence="2">histidine kinase</fullName>
        <ecNumber evidence="2">2.7.13.3</ecNumber>
    </recommendedName>
</protein>
<evidence type="ECO:0000256" key="2">
    <source>
        <dbReference type="ARBA" id="ARBA00012438"/>
    </source>
</evidence>
<evidence type="ECO:0000256" key="3">
    <source>
        <dbReference type="ARBA" id="ARBA00022553"/>
    </source>
</evidence>
<keyword evidence="5" id="KW-0808">Transferase</keyword>
<dbReference type="EMBL" id="VLKP01000009">
    <property type="protein sequence ID" value="TWI09043.1"/>
    <property type="molecule type" value="Genomic_DNA"/>
</dbReference>
<gene>
    <name evidence="5" type="ORF">IP93_02200</name>
</gene>
<reference evidence="5 6" key="1">
    <citation type="journal article" date="2015" name="Stand. Genomic Sci.">
        <title>Genomic Encyclopedia of Bacterial and Archaeal Type Strains, Phase III: the genomes of soil and plant-associated and newly described type strains.</title>
        <authorList>
            <person name="Whitman W.B."/>
            <person name="Woyke T."/>
            <person name="Klenk H.P."/>
            <person name="Zhou Y."/>
            <person name="Lilburn T.G."/>
            <person name="Beck B.J."/>
            <person name="De Vos P."/>
            <person name="Vandamme P."/>
            <person name="Eisen J.A."/>
            <person name="Garrity G."/>
            <person name="Hugenholtz P."/>
            <person name="Kyrpides N.C."/>
        </authorList>
    </citation>
    <scope>NUCLEOTIDE SEQUENCE [LARGE SCALE GENOMIC DNA]</scope>
    <source>
        <strain evidence="5 6">CGMCC 1.10136</strain>
    </source>
</reference>
<dbReference type="PANTHER" id="PTHR43065">
    <property type="entry name" value="SENSOR HISTIDINE KINASE"/>
    <property type="match status" value="1"/>
</dbReference>
<feature type="domain" description="Histidine kinase" evidence="4">
    <location>
        <begin position="151"/>
        <end position="395"/>
    </location>
</feature>
<accession>A0A562LN73</accession>
<dbReference type="InterPro" id="IPR003594">
    <property type="entry name" value="HATPase_dom"/>
</dbReference>
<keyword evidence="3" id="KW-0597">Phosphoprotein</keyword>
<dbReference type="InterPro" id="IPR003661">
    <property type="entry name" value="HisK_dim/P_dom"/>
</dbReference>
<name>A0A562LN73_9GAMM</name>
<dbReference type="PROSITE" id="PS50109">
    <property type="entry name" value="HIS_KIN"/>
    <property type="match status" value="1"/>
</dbReference>
<dbReference type="InterPro" id="IPR036097">
    <property type="entry name" value="HisK_dim/P_sf"/>
</dbReference>
<dbReference type="Pfam" id="PF02518">
    <property type="entry name" value="HATPase_c"/>
    <property type="match status" value="1"/>
</dbReference>
<dbReference type="Proteomes" id="UP000316471">
    <property type="component" value="Unassembled WGS sequence"/>
</dbReference>
<dbReference type="SUPFAM" id="SSF55874">
    <property type="entry name" value="ATPase domain of HSP90 chaperone/DNA topoisomerase II/histidine kinase"/>
    <property type="match status" value="1"/>
</dbReference>
<keyword evidence="5" id="KW-0418">Kinase</keyword>
<comment type="catalytic activity">
    <reaction evidence="1">
        <text>ATP + protein L-histidine = ADP + protein N-phospho-L-histidine.</text>
        <dbReference type="EC" id="2.7.13.3"/>
    </reaction>
</comment>
<evidence type="ECO:0000259" key="4">
    <source>
        <dbReference type="PROSITE" id="PS50109"/>
    </source>
</evidence>
<organism evidence="5 6">
    <name type="scientific">Aerolutibacter ruishenii</name>
    <dbReference type="NCBI Taxonomy" id="686800"/>
    <lineage>
        <taxon>Bacteria</taxon>
        <taxon>Pseudomonadati</taxon>
        <taxon>Pseudomonadota</taxon>
        <taxon>Gammaproteobacteria</taxon>
        <taxon>Lysobacterales</taxon>
        <taxon>Lysobacteraceae</taxon>
        <taxon>Aerolutibacter</taxon>
    </lineage>
</organism>
<evidence type="ECO:0000256" key="1">
    <source>
        <dbReference type="ARBA" id="ARBA00000085"/>
    </source>
</evidence>
<evidence type="ECO:0000313" key="6">
    <source>
        <dbReference type="Proteomes" id="UP000316471"/>
    </source>
</evidence>
<dbReference type="PRINTS" id="PR00344">
    <property type="entry name" value="BCTRLSENSOR"/>
</dbReference>
<proteinExistence type="predicted"/>
<dbReference type="InterPro" id="IPR005467">
    <property type="entry name" value="His_kinase_dom"/>
</dbReference>
<dbReference type="CDD" id="cd00082">
    <property type="entry name" value="HisKA"/>
    <property type="match status" value="1"/>
</dbReference>
<dbReference type="InterPro" id="IPR036890">
    <property type="entry name" value="HATPase_C_sf"/>
</dbReference>
<dbReference type="AlphaFoldDB" id="A0A562LN73"/>
<dbReference type="GO" id="GO:0000155">
    <property type="term" value="F:phosphorelay sensor kinase activity"/>
    <property type="evidence" value="ECO:0007669"/>
    <property type="project" value="InterPro"/>
</dbReference>
<dbReference type="EC" id="2.7.13.3" evidence="2"/>
<evidence type="ECO:0000313" key="5">
    <source>
        <dbReference type="EMBL" id="TWI09043.1"/>
    </source>
</evidence>
<keyword evidence="6" id="KW-1185">Reference proteome</keyword>
<dbReference type="OrthoDB" id="9770473at2"/>
<sequence>MNEPPLPAMISPGVEPAWILSQIDRAAVLLDDRGAVIHANPAAYQLRMRLPVQGKDGFAVLLSNLPTTAWDTARQDQRWSGFVRIDAADVTLAATLLRQPRPMDGVYLATFHDAAGNDGARAHAGEPPLALSREQLQQSEKMASIGQLAAGVAHEINNPIGYVHSNLGTLQGYVEGLLNMLDAHERALAAGDLIAARAGILALRERLDIDFIINDVPKLLAESREGIERVCKIVQDLKEFSHAGHNEPMRLADLHRGLESTLNIVWNEFKYKVRLEKHYGELPLAECRISEINQVLLNLLLNAGQAIEESGTITIATGSEGEEAWISIADTGYGIPQDALTRIFDPFYTTKPIGRGTGIGLAVAYGIMARHHGRIEVRSRVGAGSMFRVVLPLRQPEAVPVEA</sequence>
<dbReference type="SMART" id="SM00387">
    <property type="entry name" value="HATPase_c"/>
    <property type="match status" value="1"/>
</dbReference>
<dbReference type="Gene3D" id="3.30.565.10">
    <property type="entry name" value="Histidine kinase-like ATPase, C-terminal domain"/>
    <property type="match status" value="1"/>
</dbReference>
<comment type="caution">
    <text evidence="5">The sequence shown here is derived from an EMBL/GenBank/DDBJ whole genome shotgun (WGS) entry which is preliminary data.</text>
</comment>